<dbReference type="EMBL" id="WTYN01000001">
    <property type="protein sequence ID" value="MXO62545.1"/>
    <property type="molecule type" value="Genomic_DNA"/>
</dbReference>
<gene>
    <name evidence="2" type="ORF">GRI48_05920</name>
</gene>
<accession>A0A844YGA0</accession>
<feature type="region of interest" description="Disordered" evidence="1">
    <location>
        <begin position="235"/>
        <end position="265"/>
    </location>
</feature>
<evidence type="ECO:0000313" key="2">
    <source>
        <dbReference type="EMBL" id="MXO62545.1"/>
    </source>
</evidence>
<evidence type="ECO:0000256" key="1">
    <source>
        <dbReference type="SAM" id="MobiDB-lite"/>
    </source>
</evidence>
<organism evidence="2 3">
    <name type="scientific">Qipengyuania oceanensis</name>
    <dbReference type="NCBI Taxonomy" id="1463597"/>
    <lineage>
        <taxon>Bacteria</taxon>
        <taxon>Pseudomonadati</taxon>
        <taxon>Pseudomonadota</taxon>
        <taxon>Alphaproteobacteria</taxon>
        <taxon>Sphingomonadales</taxon>
        <taxon>Erythrobacteraceae</taxon>
        <taxon>Qipengyuania</taxon>
    </lineage>
</organism>
<sequence length="351" mass="38641">MNRVSSDSRAQWVNSDPLIWIAVDSFRHETTLPRTRRSSGRTLAGQSARFGKADQASPSVIVDKWHALAGDRAMPAPEQITDAFLADLWDRSITFDLVSCADSDERKLEVRFIGRIIAQMTGLDQVDIDRGEAAALPLLVGLQTNFSEVFERCEPASFEIQNRETTDTAETYQCIVMPFGEKQITSIVAVIAEPGRKPEKLGEDVLDLDASAIVANPPMADDADILELEHSAINRSAREEKPRAAKPAAVNSSPTNSSSLSSLLDEARKSASLAREAEEQSRRAERQALSRTYDIVLALMESPEEFAAQLLCGESGEPFLSPAALDLLRQARKASVRREDLGRFLEDRQTA</sequence>
<dbReference type="AlphaFoldDB" id="A0A844YGA0"/>
<dbReference type="Proteomes" id="UP000445582">
    <property type="component" value="Unassembled WGS sequence"/>
</dbReference>
<keyword evidence="3" id="KW-1185">Reference proteome</keyword>
<dbReference type="RefSeq" id="WP_160672755.1">
    <property type="nucleotide sequence ID" value="NZ_WTYN01000001.1"/>
</dbReference>
<name>A0A844YGA0_9SPHN</name>
<protein>
    <submittedName>
        <fullName evidence="2">Uncharacterized protein</fullName>
    </submittedName>
</protein>
<proteinExistence type="predicted"/>
<evidence type="ECO:0000313" key="3">
    <source>
        <dbReference type="Proteomes" id="UP000445582"/>
    </source>
</evidence>
<reference evidence="2 3" key="1">
    <citation type="submission" date="2019-12" db="EMBL/GenBank/DDBJ databases">
        <title>Genomic-based taxomic classification of the family Erythrobacteraceae.</title>
        <authorList>
            <person name="Xu L."/>
        </authorList>
    </citation>
    <scope>NUCLEOTIDE SEQUENCE [LARGE SCALE GENOMIC DNA]</scope>
    <source>
        <strain evidence="2 3">MCCC 1A09965</strain>
    </source>
</reference>
<feature type="compositionally biased region" description="Low complexity" evidence="1">
    <location>
        <begin position="252"/>
        <end position="264"/>
    </location>
</feature>
<comment type="caution">
    <text evidence="2">The sequence shown here is derived from an EMBL/GenBank/DDBJ whole genome shotgun (WGS) entry which is preliminary data.</text>
</comment>